<keyword evidence="3" id="KW-1185">Reference proteome</keyword>
<feature type="compositionally biased region" description="Low complexity" evidence="1">
    <location>
        <begin position="404"/>
        <end position="420"/>
    </location>
</feature>
<feature type="compositionally biased region" description="Low complexity" evidence="1">
    <location>
        <begin position="1264"/>
        <end position="1278"/>
    </location>
</feature>
<feature type="compositionally biased region" description="Polar residues" evidence="1">
    <location>
        <begin position="1210"/>
        <end position="1226"/>
    </location>
</feature>
<feature type="region of interest" description="Disordered" evidence="1">
    <location>
        <begin position="598"/>
        <end position="622"/>
    </location>
</feature>
<dbReference type="OrthoDB" id="778586at2759"/>
<dbReference type="PANTHER" id="PTHR33416">
    <property type="entry name" value="NUCLEAR PORE COMPLEX PROTEIN NUP1"/>
    <property type="match status" value="1"/>
</dbReference>
<feature type="region of interest" description="Disordered" evidence="1">
    <location>
        <begin position="1210"/>
        <end position="1322"/>
    </location>
</feature>
<feature type="region of interest" description="Disordered" evidence="1">
    <location>
        <begin position="171"/>
        <end position="200"/>
    </location>
</feature>
<dbReference type="EMBL" id="JACMSC010000002">
    <property type="protein sequence ID" value="KAG6533479.1"/>
    <property type="molecule type" value="Genomic_DNA"/>
</dbReference>
<dbReference type="GO" id="GO:0005635">
    <property type="term" value="C:nuclear envelope"/>
    <property type="evidence" value="ECO:0007669"/>
    <property type="project" value="TreeGrafter"/>
</dbReference>
<name>A0A8J5IG29_ZINOF</name>
<evidence type="ECO:0000313" key="2">
    <source>
        <dbReference type="EMBL" id="KAG6533479.1"/>
    </source>
</evidence>
<feature type="compositionally biased region" description="Acidic residues" evidence="1">
    <location>
        <begin position="601"/>
        <end position="610"/>
    </location>
</feature>
<feature type="compositionally biased region" description="Polar residues" evidence="1">
    <location>
        <begin position="186"/>
        <end position="200"/>
    </location>
</feature>
<feature type="region of interest" description="Disordered" evidence="1">
    <location>
        <begin position="792"/>
        <end position="834"/>
    </location>
</feature>
<feature type="compositionally biased region" description="Polar residues" evidence="1">
    <location>
        <begin position="792"/>
        <end position="806"/>
    </location>
</feature>
<feature type="compositionally biased region" description="Low complexity" evidence="1">
    <location>
        <begin position="811"/>
        <end position="834"/>
    </location>
</feature>
<comment type="caution">
    <text evidence="2">The sequence shown here is derived from an EMBL/GenBank/DDBJ whole genome shotgun (WGS) entry which is preliminary data.</text>
</comment>
<dbReference type="PANTHER" id="PTHR33416:SF20">
    <property type="entry name" value="NUCLEAR PORE COMPLEX PROTEIN NUP1"/>
    <property type="match status" value="1"/>
</dbReference>
<evidence type="ECO:0000313" key="3">
    <source>
        <dbReference type="Proteomes" id="UP000734854"/>
    </source>
</evidence>
<feature type="compositionally biased region" description="Basic residues" evidence="1">
    <location>
        <begin position="1309"/>
        <end position="1322"/>
    </location>
</feature>
<feature type="compositionally biased region" description="Basic and acidic residues" evidence="1">
    <location>
        <begin position="436"/>
        <end position="449"/>
    </location>
</feature>
<dbReference type="GO" id="GO:0071763">
    <property type="term" value="P:nuclear membrane organization"/>
    <property type="evidence" value="ECO:0007669"/>
    <property type="project" value="TreeGrafter"/>
</dbReference>
<dbReference type="Proteomes" id="UP000734854">
    <property type="component" value="Unassembled WGS sequence"/>
</dbReference>
<sequence>MAEYEGSGGGIGGKIRRRYFRRTTPYDRPATAARPIRELQAAESRNGWLSKLVDPASRAIAWSASILFPSVFQGRLEAPLPATSEAKQGSEKEVLEEYHANLLPARQEQFPSHGKNPFNYLNTGNAQDGTHSSCTDGELDQLLIKKTYTRSEYDRIAQILRLRVTETSKPVENNDMGEVPDKVDNQKQCPISPTVQPTSSYVKNNKAVASAEEAKNTCNLHGNDASQASLLSVSKEEVGSPTKIAKGYMSLRPSELYPTALSMQTQNFMMDRTFPSGPSHAKQSFDKSMALRSLVQHSQPLEFTNSELHGRSTFNKMSHSPYFKPHSVANTEVSNPYEITPQNHTRLKLHGRSAIYKMARSPYLKPHSVANPRKMLKRGSSVLDDGIGPVSPIRRIRHKSNITSPPRSSFSSMRHFPSSSTYVDPSSVPSSQKLLHWSEQKKNDKDPHNVESIMSPIVPIPPQSSEMARKILEQLDKLAPAPKVKSSNLKIGMDESPLMLTHDILSSPALKSMEKIEMTKFVNVQENGSSESPKDGLHQRNPISEKQYMAEETGSAASDPPKFERAVTEVKPSVSATHFTVSDVATIPTTRKPAFQMSVPEDLDELDDESDSIKDSSASANGKSELLPDIQITQIAETRLEASKISSSNGVLVSTSMLDANAMKVPNVSGNGDLNGLDFPVLPLPGSSSMPSTIPTSAMPPFQPTPLKEKASSPILKDGLMVYSAGSPSMTAGSDGPNFLARDHNRKGIFSDFDKVGKTLKGGDIFNALGNAAPSSLSTSPNWSLTTSFGISSTSKLSNDTASLTNEPMKPSIFTSSNSTTPSTSVSLSSTVSTSSVPPLSVFTSMSSSPSPPSALSSDSTSLNGLLKFGVPSQPSGASSLFSISSSQSISFGASAGSSFSSQPVANSSAVSKPLLSTSVDAIQASTSAAPLFGLSSAATKPLGASSGLTFPTFTGSSSNSSSSTTTMSTLNFGSSSGFSLSRSTISSQSAGSSSSLISTAPFGLSSVSPIFTGKSSESGSSSTVVSSSGFSLSSANASSQSSGSSNSLVSTAPFGSSNAAFLPGTTFSINFGASTTSFGSSTQESQSSVSVPTFGSISSSPIAGFSFGSNTQASQSSGSIPTFDSTSSSPVTGFSFGVNTQASQSSVSVSTFNSTSSSPSTGFSFGSTPSGSSPFPFVASSMPAFSFGSTGSTSSLSASPAPSLFGTPNQLVALNSSPGNDQMSVEDSMADDPVQPSASLGTLGQPTNMPSPNFIYGSPAAPGGQQTFQFGSQQNNFAPSPFQPAPNLDFTAGSSFSWGTGGGDKSGRKFVKVRRDKHRRK</sequence>
<organism evidence="2 3">
    <name type="scientific">Zingiber officinale</name>
    <name type="common">Ginger</name>
    <name type="synonym">Amomum zingiber</name>
    <dbReference type="NCBI Taxonomy" id="94328"/>
    <lineage>
        <taxon>Eukaryota</taxon>
        <taxon>Viridiplantae</taxon>
        <taxon>Streptophyta</taxon>
        <taxon>Embryophyta</taxon>
        <taxon>Tracheophyta</taxon>
        <taxon>Spermatophyta</taxon>
        <taxon>Magnoliopsida</taxon>
        <taxon>Liliopsida</taxon>
        <taxon>Zingiberales</taxon>
        <taxon>Zingiberaceae</taxon>
        <taxon>Zingiber</taxon>
    </lineage>
</organism>
<proteinExistence type="predicted"/>
<accession>A0A8J5IG29</accession>
<evidence type="ECO:0000256" key="1">
    <source>
        <dbReference type="SAM" id="MobiDB-lite"/>
    </source>
</evidence>
<feature type="compositionally biased region" description="Polar residues" evidence="1">
    <location>
        <begin position="1237"/>
        <end position="1252"/>
    </location>
</feature>
<evidence type="ECO:0008006" key="4">
    <source>
        <dbReference type="Google" id="ProtNLM"/>
    </source>
</evidence>
<gene>
    <name evidence="2" type="ORF">ZIOFF_007351</name>
</gene>
<reference evidence="2 3" key="1">
    <citation type="submission" date="2020-08" db="EMBL/GenBank/DDBJ databases">
        <title>Plant Genome Project.</title>
        <authorList>
            <person name="Zhang R.-G."/>
        </authorList>
    </citation>
    <scope>NUCLEOTIDE SEQUENCE [LARGE SCALE GENOMIC DNA]</scope>
    <source>
        <tissue evidence="2">Rhizome</tissue>
    </source>
</reference>
<protein>
    <recommendedName>
        <fullName evidence="4">Nuclear pore complex protein NUP1-like</fullName>
    </recommendedName>
</protein>
<feature type="compositionally biased region" description="Polar residues" evidence="1">
    <location>
        <begin position="421"/>
        <end position="433"/>
    </location>
</feature>
<feature type="region of interest" description="Disordered" evidence="1">
    <location>
        <begin position="397"/>
        <end position="461"/>
    </location>
</feature>